<protein>
    <submittedName>
        <fullName evidence="2">DUF1080 domain-containing protein</fullName>
    </submittedName>
</protein>
<accession>A0A6C0GH02</accession>
<dbReference type="Proteomes" id="UP000480178">
    <property type="component" value="Chromosome"/>
</dbReference>
<gene>
    <name evidence="2" type="ORF">GXP67_11950</name>
</gene>
<evidence type="ECO:0000313" key="2">
    <source>
        <dbReference type="EMBL" id="QHT67296.1"/>
    </source>
</evidence>
<name>A0A6C0GH02_9BACT</name>
<dbReference type="InterPro" id="IPR010496">
    <property type="entry name" value="AL/BT2_dom"/>
</dbReference>
<organism evidence="2 3">
    <name type="scientific">Rhodocytophaga rosea</name>
    <dbReference type="NCBI Taxonomy" id="2704465"/>
    <lineage>
        <taxon>Bacteria</taxon>
        <taxon>Pseudomonadati</taxon>
        <taxon>Bacteroidota</taxon>
        <taxon>Cytophagia</taxon>
        <taxon>Cytophagales</taxon>
        <taxon>Rhodocytophagaceae</taxon>
        <taxon>Rhodocytophaga</taxon>
    </lineage>
</organism>
<keyword evidence="3" id="KW-1185">Reference proteome</keyword>
<dbReference type="KEGG" id="rhoz:GXP67_11950"/>
<dbReference type="RefSeq" id="WP_162443334.1">
    <property type="nucleotide sequence ID" value="NZ_CP048222.1"/>
</dbReference>
<dbReference type="AlphaFoldDB" id="A0A6C0GH02"/>
<dbReference type="EMBL" id="CP048222">
    <property type="protein sequence ID" value="QHT67296.1"/>
    <property type="molecule type" value="Genomic_DNA"/>
</dbReference>
<evidence type="ECO:0000313" key="3">
    <source>
        <dbReference type="Proteomes" id="UP000480178"/>
    </source>
</evidence>
<dbReference type="Gene3D" id="2.60.120.560">
    <property type="entry name" value="Exo-inulinase, domain 1"/>
    <property type="match status" value="1"/>
</dbReference>
<feature type="domain" description="3-keto-alpha-glucoside-1,2-lyase/3-keto-2-hydroxy-glucal hydratase" evidence="1">
    <location>
        <begin position="143"/>
        <end position="308"/>
    </location>
</feature>
<dbReference type="Pfam" id="PF06439">
    <property type="entry name" value="3keto-disac_hyd"/>
    <property type="match status" value="1"/>
</dbReference>
<proteinExistence type="predicted"/>
<sequence>MLLYWVINLFLLLCVPQVFSFASHQPMQDGILGRWDIVIKTPAKELPAWLEVEHSGVQTLTGRFVGSSGSARPISKIEFNNGQFRFSIPPQWEKGKSDLVVEGTLQGNQLSGTMTTPDGERFPWTASRAPSLQRQKPPVWDKPITLFNGKNLNGWHAQGENQWQAVEGILRSPKSGSNLVSDQVFSDFKLHIECRYPKGSNSGVYLRGRYEVQIADSIPVEPSSHLFGGVYGFLTPSEMVNKQPGEWQSFDITLVGRMVTIEANGKMIICNQQIPGITGGAIDSKEGTPGPLLLQGDHGPIEYRNIVLTPAKP</sequence>
<reference evidence="2 3" key="1">
    <citation type="submission" date="2020-01" db="EMBL/GenBank/DDBJ databases">
        <authorList>
            <person name="Kim M.K."/>
        </authorList>
    </citation>
    <scope>NUCLEOTIDE SEQUENCE [LARGE SCALE GENOMIC DNA]</scope>
    <source>
        <strain evidence="2 3">172606-1</strain>
    </source>
</reference>
<dbReference type="GO" id="GO:0016787">
    <property type="term" value="F:hydrolase activity"/>
    <property type="evidence" value="ECO:0007669"/>
    <property type="project" value="InterPro"/>
</dbReference>
<evidence type="ECO:0000259" key="1">
    <source>
        <dbReference type="Pfam" id="PF06439"/>
    </source>
</evidence>